<comment type="caution">
    <text evidence="1">The sequence shown here is derived from an EMBL/GenBank/DDBJ whole genome shotgun (WGS) entry which is preliminary data.</text>
</comment>
<keyword evidence="2" id="KW-1185">Reference proteome</keyword>
<proteinExistence type="predicted"/>
<dbReference type="InterPro" id="IPR023381">
    <property type="entry name" value="YP001051499.1-like_dom_sf"/>
</dbReference>
<organism evidence="1 2">
    <name type="scientific">Fluctibacter halophilus</name>
    <dbReference type="NCBI Taxonomy" id="226011"/>
    <lineage>
        <taxon>Bacteria</taxon>
        <taxon>Pseudomonadati</taxon>
        <taxon>Pseudomonadota</taxon>
        <taxon>Gammaproteobacteria</taxon>
        <taxon>Alteromonadales</taxon>
        <taxon>Alteromonadaceae</taxon>
        <taxon>Fluctibacter</taxon>
    </lineage>
</organism>
<protein>
    <submittedName>
        <fullName evidence="1">YjaG family protein</fullName>
    </submittedName>
</protein>
<dbReference type="RefSeq" id="WP_229161109.1">
    <property type="nucleotide sequence ID" value="NZ_JAJEWP010000003.1"/>
</dbReference>
<evidence type="ECO:0000313" key="2">
    <source>
        <dbReference type="Proteomes" id="UP001520878"/>
    </source>
</evidence>
<dbReference type="Pfam" id="PF04222">
    <property type="entry name" value="DUF416"/>
    <property type="match status" value="1"/>
</dbReference>
<name>A0ABS8G9B4_9ALTE</name>
<reference evidence="1 2" key="1">
    <citation type="submission" date="2021-10" db="EMBL/GenBank/DDBJ databases">
        <title>Draft genome of Aestuariibacter halophilus JC2043.</title>
        <authorList>
            <person name="Emsley S.A."/>
            <person name="Pfannmuller K.M."/>
            <person name="Ushijima B."/>
            <person name="Saw J.H."/>
            <person name="Videau P."/>
        </authorList>
    </citation>
    <scope>NUCLEOTIDE SEQUENCE [LARGE SCALE GENOMIC DNA]</scope>
    <source>
        <strain evidence="1 2">JC2043</strain>
    </source>
</reference>
<evidence type="ECO:0000313" key="1">
    <source>
        <dbReference type="EMBL" id="MCC2617162.1"/>
    </source>
</evidence>
<dbReference type="InterPro" id="IPR007338">
    <property type="entry name" value="DUF416"/>
</dbReference>
<dbReference type="Gene3D" id="1.20.1590.10">
    <property type="entry name" value="YP_001051499.1 domain like"/>
    <property type="match status" value="1"/>
</dbReference>
<dbReference type="Proteomes" id="UP001520878">
    <property type="component" value="Unassembled WGS sequence"/>
</dbReference>
<sequence length="195" mass="21349">MSKLNTFAAVRQLKGWHAVAFAATLIERMAPNYTLFCESTGYAEVSQFRNVLNAVWEWLSVPKMKINLAVQLERIEDVTPHPSEYDSYGVYPAIDAAVSLSSTLLLMQGEDPQGAVVVSKLSQGAVESFIEATSEVALDSEGIKAHPLMQWEIEFQQELLTLLAQMKGGREDVATLKALATQEGVSNLGIECDPS</sequence>
<dbReference type="EMBL" id="JAJEWP010000003">
    <property type="protein sequence ID" value="MCC2617162.1"/>
    <property type="molecule type" value="Genomic_DNA"/>
</dbReference>
<gene>
    <name evidence="1" type="ORF">LJ739_12990</name>
</gene>
<accession>A0ABS8G9B4</accession>